<gene>
    <name evidence="1" type="ORF">CFAM422_010656</name>
</gene>
<dbReference type="EMBL" id="QLNT01000021">
    <property type="protein sequence ID" value="KAF3062542.1"/>
    <property type="molecule type" value="Genomic_DNA"/>
</dbReference>
<evidence type="ECO:0000313" key="2">
    <source>
        <dbReference type="Proteomes" id="UP000801864"/>
    </source>
</evidence>
<evidence type="ECO:0000313" key="1">
    <source>
        <dbReference type="EMBL" id="KAF3062542.1"/>
    </source>
</evidence>
<comment type="caution">
    <text evidence="1">The sequence shown here is derived from an EMBL/GenBank/DDBJ whole genome shotgun (WGS) entry which is preliminary data.</text>
</comment>
<dbReference type="Proteomes" id="UP000801864">
    <property type="component" value="Unassembled WGS sequence"/>
</dbReference>
<evidence type="ECO:0008006" key="3">
    <source>
        <dbReference type="Google" id="ProtNLM"/>
    </source>
</evidence>
<dbReference type="AlphaFoldDB" id="A0A9P5CA09"/>
<organism evidence="1 2">
    <name type="scientific">Trichoderma lentiforme</name>
    <dbReference type="NCBI Taxonomy" id="1567552"/>
    <lineage>
        <taxon>Eukaryota</taxon>
        <taxon>Fungi</taxon>
        <taxon>Dikarya</taxon>
        <taxon>Ascomycota</taxon>
        <taxon>Pezizomycotina</taxon>
        <taxon>Sordariomycetes</taxon>
        <taxon>Hypocreomycetidae</taxon>
        <taxon>Hypocreales</taxon>
        <taxon>Hypocreaceae</taxon>
        <taxon>Trichoderma</taxon>
    </lineage>
</organism>
<protein>
    <recommendedName>
        <fullName evidence="3">Cyanovirin-N domain-containing protein</fullName>
    </recommendedName>
</protein>
<reference evidence="1 2" key="1">
    <citation type="submission" date="2018-06" db="EMBL/GenBank/DDBJ databases">
        <title>Genome analysis of cellulolytic fungus Trichoderma lentiforme CFAM-422.</title>
        <authorList>
            <person name="Steindorff A.S."/>
            <person name="Formighieri E.F."/>
            <person name="Midorikawa G.E.O."/>
            <person name="Tamietti M.S."/>
            <person name="Ramos E.Z."/>
            <person name="Silva A.S."/>
            <person name="Bon E.P.S."/>
            <person name="Mendes T.D."/>
            <person name="Damaso M.C.T."/>
            <person name="Favaro L.C.L."/>
        </authorList>
    </citation>
    <scope>NUCLEOTIDE SEQUENCE [LARGE SCALE GENOMIC DNA]</scope>
    <source>
        <strain evidence="1 2">CFAM-422</strain>
    </source>
</reference>
<accession>A0A9P5CA09</accession>
<name>A0A9P5CA09_9HYPO</name>
<keyword evidence="2" id="KW-1185">Reference proteome</keyword>
<sequence length="179" mass="19298">MGSFRGIIGREFIVSLGLRQFSVSSRLRPLSLDKHKYLRPSPESNNFFTPTTSSLQHTNIPNNLLNTNLSVPTSINMQTSATFTLLFGFMAQSALATVNLGTDSAGTPIAWISGQSECTHTVTNGCDNRFTLSNGVTYYLKGCGGAGLTLFNNDNSFNANCRSVGSQHLACGVTENWSC</sequence>
<proteinExistence type="predicted"/>